<name>A0A2R4X480_9EURY</name>
<proteinExistence type="inferred from homology"/>
<sequence>MSVFGFLAVVPMMEGSLAGQVAKAVEALEAFDVAYETTPMGTIIEAEDTETLFAAAQAAHDAVDGDRVETTLKVDDKRTVDQRAREKVEDLAAELGREPVRDHY</sequence>
<keyword evidence="4" id="KW-1185">Reference proteome</keyword>
<protein>
    <recommendedName>
        <fullName evidence="2">Thiamine-binding protein domain-containing protein</fullName>
    </recommendedName>
</protein>
<dbReference type="InterPro" id="IPR002767">
    <property type="entry name" value="Thiamine_BP"/>
</dbReference>
<dbReference type="PANTHER" id="PTHR33777">
    <property type="entry name" value="UPF0045 PROTEIN ECM15"/>
    <property type="match status" value="1"/>
</dbReference>
<dbReference type="EMBL" id="CP028858">
    <property type="protein sequence ID" value="AWB28590.1"/>
    <property type="molecule type" value="Genomic_DNA"/>
</dbReference>
<accession>A0A2R4X480</accession>
<evidence type="ECO:0000256" key="1">
    <source>
        <dbReference type="ARBA" id="ARBA00010272"/>
    </source>
</evidence>
<evidence type="ECO:0000259" key="2">
    <source>
        <dbReference type="Pfam" id="PF01910"/>
    </source>
</evidence>
<dbReference type="SUPFAM" id="SSF89957">
    <property type="entry name" value="MTH1187/YkoF-like"/>
    <property type="match status" value="1"/>
</dbReference>
<dbReference type="RefSeq" id="WP_108384038.1">
    <property type="nucleotide sequence ID" value="NZ_CP028858.1"/>
</dbReference>
<dbReference type="PANTHER" id="PTHR33777:SF1">
    <property type="entry name" value="UPF0045 PROTEIN ECM15"/>
    <property type="match status" value="1"/>
</dbReference>
<comment type="similarity">
    <text evidence="1">Belongs to the UPF0045 family.</text>
</comment>
<dbReference type="GO" id="GO:0005829">
    <property type="term" value="C:cytosol"/>
    <property type="evidence" value="ECO:0007669"/>
    <property type="project" value="TreeGrafter"/>
</dbReference>
<dbReference type="Proteomes" id="UP000244727">
    <property type="component" value="Chromosome"/>
</dbReference>
<reference evidence="3 4" key="1">
    <citation type="submission" date="2018-04" db="EMBL/GenBank/DDBJ databases">
        <title>Halococcoides cellulosivorans gen. nov., sp. nov., an extremely halophilic cellulose-utilizing haloarchaeon from hypersaline lakes.</title>
        <authorList>
            <person name="Sorokin D.Y."/>
            <person name="Toshchakov S.V."/>
            <person name="Samarov N.I."/>
            <person name="Korzhenkov A."/>
            <person name="Kublanov I.V."/>
        </authorList>
    </citation>
    <scope>NUCLEOTIDE SEQUENCE [LARGE SCALE GENOMIC DNA]</scope>
    <source>
        <strain evidence="3 4">HArcel1</strain>
    </source>
</reference>
<dbReference type="InterPro" id="IPR029756">
    <property type="entry name" value="MTH1187/YkoF-like"/>
</dbReference>
<evidence type="ECO:0000313" key="4">
    <source>
        <dbReference type="Proteomes" id="UP000244727"/>
    </source>
</evidence>
<organism evidence="3 4">
    <name type="scientific">Halococcoides cellulosivorans</name>
    <dbReference type="NCBI Taxonomy" id="1679096"/>
    <lineage>
        <taxon>Archaea</taxon>
        <taxon>Methanobacteriati</taxon>
        <taxon>Methanobacteriota</taxon>
        <taxon>Stenosarchaea group</taxon>
        <taxon>Halobacteria</taxon>
        <taxon>Halobacteriales</taxon>
        <taxon>Haloarculaceae</taxon>
        <taxon>Halococcoides</taxon>
    </lineage>
</organism>
<feature type="domain" description="Thiamine-binding protein" evidence="2">
    <location>
        <begin position="7"/>
        <end position="90"/>
    </location>
</feature>
<dbReference type="Pfam" id="PF01910">
    <property type="entry name" value="Thiamine_BP"/>
    <property type="match status" value="1"/>
</dbReference>
<gene>
    <name evidence="3" type="ORF">HARCEL1_01575</name>
</gene>
<dbReference type="InterPro" id="IPR051614">
    <property type="entry name" value="UPF0045_domain"/>
</dbReference>
<dbReference type="Gene3D" id="3.30.70.930">
    <property type="match status" value="1"/>
</dbReference>
<dbReference type="AlphaFoldDB" id="A0A2R4X480"/>
<dbReference type="GeneID" id="36511156"/>
<evidence type="ECO:0000313" key="3">
    <source>
        <dbReference type="EMBL" id="AWB28590.1"/>
    </source>
</evidence>
<dbReference type="KEGG" id="harc:HARCEL1_01575"/>